<keyword evidence="6" id="KW-0851">Voltage-gated channel</keyword>
<feature type="region of interest" description="Disordered" evidence="12">
    <location>
        <begin position="1"/>
        <end position="25"/>
    </location>
</feature>
<feature type="transmembrane region" description="Helical" evidence="13">
    <location>
        <begin position="483"/>
        <end position="499"/>
    </location>
</feature>
<evidence type="ECO:0000256" key="8">
    <source>
        <dbReference type="ARBA" id="ARBA00022989"/>
    </source>
</evidence>
<evidence type="ECO:0000256" key="3">
    <source>
        <dbReference type="ARBA" id="ARBA00022538"/>
    </source>
</evidence>
<dbReference type="InterPro" id="IPR003131">
    <property type="entry name" value="T1-type_BTB"/>
</dbReference>
<evidence type="ECO:0000256" key="1">
    <source>
        <dbReference type="ARBA" id="ARBA00004141"/>
    </source>
</evidence>
<keyword evidence="4 13" id="KW-0812">Transmembrane</keyword>
<dbReference type="CDD" id="cd18317">
    <property type="entry name" value="BTB_POZ_Kv"/>
    <property type="match status" value="1"/>
</dbReference>
<keyword evidence="8 13" id="KW-1133">Transmembrane helix</keyword>
<feature type="transmembrane region" description="Helical" evidence="13">
    <location>
        <begin position="654"/>
        <end position="671"/>
    </location>
</feature>
<keyword evidence="9" id="KW-0406">Ion transport</keyword>
<proteinExistence type="predicted"/>
<feature type="transmembrane region" description="Helical" evidence="13">
    <location>
        <begin position="683"/>
        <end position="707"/>
    </location>
</feature>
<keyword evidence="2" id="KW-0813">Transport</keyword>
<dbReference type="InterPro" id="IPR005821">
    <property type="entry name" value="Ion_trans_dom"/>
</dbReference>
<dbReference type="InterPro" id="IPR003974">
    <property type="entry name" value="K_chnl_volt-dep_Kv3"/>
</dbReference>
<dbReference type="Gene3D" id="1.20.120.350">
    <property type="entry name" value="Voltage-gated potassium channels. Chain C"/>
    <property type="match status" value="1"/>
</dbReference>
<evidence type="ECO:0000256" key="5">
    <source>
        <dbReference type="ARBA" id="ARBA00022826"/>
    </source>
</evidence>
<evidence type="ECO:0000313" key="16">
    <source>
        <dbReference type="Proteomes" id="UP000095280"/>
    </source>
</evidence>
<evidence type="ECO:0000256" key="10">
    <source>
        <dbReference type="ARBA" id="ARBA00023136"/>
    </source>
</evidence>
<keyword evidence="11" id="KW-0407">Ion channel</keyword>
<dbReference type="Pfam" id="PF00520">
    <property type="entry name" value="Ion_trans"/>
    <property type="match status" value="1"/>
</dbReference>
<evidence type="ECO:0000259" key="15">
    <source>
        <dbReference type="Pfam" id="PF02214"/>
    </source>
</evidence>
<dbReference type="GO" id="GO:0001508">
    <property type="term" value="P:action potential"/>
    <property type="evidence" value="ECO:0007669"/>
    <property type="project" value="TreeGrafter"/>
</dbReference>
<dbReference type="Proteomes" id="UP000095280">
    <property type="component" value="Unplaced"/>
</dbReference>
<feature type="transmembrane region" description="Helical" evidence="13">
    <location>
        <begin position="584"/>
        <end position="604"/>
    </location>
</feature>
<evidence type="ECO:0000256" key="12">
    <source>
        <dbReference type="SAM" id="MobiDB-lite"/>
    </source>
</evidence>
<sequence>SSNNNNKQQQQQRKISYCQPPPSGRLTARILQHRSATVDAAAAAAAAGTSAISRSSSGSSCAVAYPTVVAADINNDRRNNARSSPANSIDASSEAKGNSSGGGGGGGGRPSLGSLLFRRKKSLAAAAAVSAAAAAAAAAATSASSGNAAANEAGVSDAGSLAAAEEPGYSGRPLSVGMHCQRVGRVDDFSNREQHHSGASASAAASDAHRVGLGNSTVGRRGRKGSRASSTCGESLDLDSIDVLGLVRMNVSGTRFEVLRSTLLKQRHIYDKLLHDGIYRAAQQEYYFDRDPAIFKIVLWYCRYGELHVPHHYCGPLLERELALWGVQSVIEIQNCCVSHLMDTKSRLVSLKKFENFFKEEMESEPLLLPEGVEFDDPLDLDPAKAHGWRRRVKDALAALRRRCWKILDHPSSSFPAAVYAVILSVTVLYTVFSFVASTSDRFQRPMSPGEIAFYSAKHPAWYGNHTNTNPQIKVDWLTFPDWIAFGVLTFDFFVRLLFCKNKLAYFKNNYTIIDMLSILPFYVNELLKFFFGIIEFSDSNNFGLAEYISFLKIALFMRLLRIGRHYRGLQVLIYTLRTSFRDLMLMGVFVALGTLLFSTLIFFCEKSRNEPSSGGGGGKGGTVDCSKCPGGGGGGNGGGRQGTDSRFTSMFDGFWWSLVTMTTVGYGDLVPQTNAGRIVGSACALSGLLLIAFTVPILVNHFMLYYSHSQIVHVSKSSVQEYATKALLAKVNSFAGGKVKQMRKLVVESASHAQHSQKLGRAYWKKRLRLRTKEQRPGSRRCSRHSEPLLEQPLVPGGCNAGGGSPPATDL</sequence>
<dbReference type="PRINTS" id="PR01498">
    <property type="entry name" value="SHAWCHANNEL"/>
</dbReference>
<evidence type="ECO:0000256" key="7">
    <source>
        <dbReference type="ARBA" id="ARBA00022958"/>
    </source>
</evidence>
<keyword evidence="16" id="KW-1185">Reference proteome</keyword>
<dbReference type="Gene3D" id="1.10.287.70">
    <property type="match status" value="1"/>
</dbReference>
<evidence type="ECO:0000313" key="17">
    <source>
        <dbReference type="WBParaSite" id="maker-unitig_10217-snap-gene-0.1-mRNA-1"/>
    </source>
</evidence>
<protein>
    <submittedName>
        <fullName evidence="17">BTB domain-containing protein</fullName>
    </submittedName>
</protein>
<dbReference type="PRINTS" id="PR00169">
    <property type="entry name" value="KCHANNEL"/>
</dbReference>
<feature type="transmembrane region" description="Helical" evidence="13">
    <location>
        <begin position="544"/>
        <end position="563"/>
    </location>
</feature>
<keyword evidence="10 13" id="KW-0472">Membrane</keyword>
<feature type="transmembrane region" description="Helical" evidence="13">
    <location>
        <begin position="417"/>
        <end position="437"/>
    </location>
</feature>
<feature type="region of interest" description="Disordered" evidence="12">
    <location>
        <begin position="212"/>
        <end position="233"/>
    </location>
</feature>
<dbReference type="SUPFAM" id="SSF81324">
    <property type="entry name" value="Voltage-gated potassium channels"/>
    <property type="match status" value="1"/>
</dbReference>
<evidence type="ECO:0000256" key="6">
    <source>
        <dbReference type="ARBA" id="ARBA00022882"/>
    </source>
</evidence>
<dbReference type="PANTHER" id="PTHR11537:SF254">
    <property type="entry name" value="POTASSIUM VOLTAGE-GATED CHANNEL PROTEIN SHAB"/>
    <property type="match status" value="1"/>
</dbReference>
<dbReference type="Pfam" id="PF02214">
    <property type="entry name" value="BTB_2"/>
    <property type="match status" value="1"/>
</dbReference>
<dbReference type="InterPro" id="IPR011333">
    <property type="entry name" value="SKP1/BTB/POZ_sf"/>
</dbReference>
<dbReference type="Gene3D" id="3.30.710.10">
    <property type="entry name" value="Potassium Channel Kv1.1, Chain A"/>
    <property type="match status" value="1"/>
</dbReference>
<evidence type="ECO:0000256" key="13">
    <source>
        <dbReference type="SAM" id="Phobius"/>
    </source>
</evidence>
<evidence type="ECO:0000259" key="14">
    <source>
        <dbReference type="Pfam" id="PF00520"/>
    </source>
</evidence>
<feature type="region of interest" description="Disordered" evidence="12">
    <location>
        <begin position="775"/>
        <end position="812"/>
    </location>
</feature>
<organism evidence="16 17">
    <name type="scientific">Macrostomum lignano</name>
    <dbReference type="NCBI Taxonomy" id="282301"/>
    <lineage>
        <taxon>Eukaryota</taxon>
        <taxon>Metazoa</taxon>
        <taxon>Spiralia</taxon>
        <taxon>Lophotrochozoa</taxon>
        <taxon>Platyhelminthes</taxon>
        <taxon>Rhabditophora</taxon>
        <taxon>Macrostomorpha</taxon>
        <taxon>Macrostomida</taxon>
        <taxon>Macrostomidae</taxon>
        <taxon>Macrostomum</taxon>
    </lineage>
</organism>
<comment type="subcellular location">
    <subcellularLocation>
        <location evidence="1">Membrane</location>
        <topology evidence="1">Multi-pass membrane protein</topology>
    </subcellularLocation>
</comment>
<dbReference type="GO" id="GO:0008076">
    <property type="term" value="C:voltage-gated potassium channel complex"/>
    <property type="evidence" value="ECO:0007669"/>
    <property type="project" value="InterPro"/>
</dbReference>
<dbReference type="AlphaFoldDB" id="A0A1I8F268"/>
<dbReference type="InterPro" id="IPR027359">
    <property type="entry name" value="Volt_channel_dom_sf"/>
</dbReference>
<dbReference type="GO" id="GO:0051260">
    <property type="term" value="P:protein homooligomerization"/>
    <property type="evidence" value="ECO:0007669"/>
    <property type="project" value="InterPro"/>
</dbReference>
<evidence type="ECO:0000256" key="2">
    <source>
        <dbReference type="ARBA" id="ARBA00022448"/>
    </source>
</evidence>
<evidence type="ECO:0000256" key="4">
    <source>
        <dbReference type="ARBA" id="ARBA00022692"/>
    </source>
</evidence>
<name>A0A1I8F268_9PLAT</name>
<dbReference type="GO" id="GO:0005249">
    <property type="term" value="F:voltage-gated potassium channel activity"/>
    <property type="evidence" value="ECO:0007669"/>
    <property type="project" value="InterPro"/>
</dbReference>
<feature type="compositionally biased region" description="Gly residues" evidence="12">
    <location>
        <begin position="99"/>
        <end position="110"/>
    </location>
</feature>
<feature type="transmembrane region" description="Helical" evidence="13">
    <location>
        <begin position="511"/>
        <end position="532"/>
    </location>
</feature>
<dbReference type="WBParaSite" id="maker-unitig_10217-snap-gene-0.1-mRNA-1">
    <property type="protein sequence ID" value="maker-unitig_10217-snap-gene-0.1-mRNA-1"/>
    <property type="gene ID" value="maker-unitig_10217-snap-gene-0.1"/>
</dbReference>
<keyword evidence="3" id="KW-0633">Potassium transport</keyword>
<dbReference type="InterPro" id="IPR028325">
    <property type="entry name" value="VG_K_chnl"/>
</dbReference>
<feature type="compositionally biased region" description="Low complexity" evidence="12">
    <location>
        <begin position="1"/>
        <end position="12"/>
    </location>
</feature>
<evidence type="ECO:0000256" key="11">
    <source>
        <dbReference type="ARBA" id="ARBA00023303"/>
    </source>
</evidence>
<feature type="compositionally biased region" description="Low complexity" evidence="12">
    <location>
        <begin position="81"/>
        <end position="98"/>
    </location>
</feature>
<keyword evidence="7" id="KW-0630">Potassium</keyword>
<dbReference type="PANTHER" id="PTHR11537">
    <property type="entry name" value="VOLTAGE-GATED POTASSIUM CHANNEL"/>
    <property type="match status" value="1"/>
</dbReference>
<accession>A0A1I8F268</accession>
<keyword evidence="5" id="KW-0631">Potassium channel</keyword>
<feature type="domain" description="Ion transport" evidence="14">
    <location>
        <begin position="443"/>
        <end position="710"/>
    </location>
</feature>
<dbReference type="SUPFAM" id="SSF54695">
    <property type="entry name" value="POZ domain"/>
    <property type="match status" value="1"/>
</dbReference>
<evidence type="ECO:0000256" key="9">
    <source>
        <dbReference type="ARBA" id="ARBA00023065"/>
    </source>
</evidence>
<feature type="domain" description="Potassium channel tetramerisation-type BTB" evidence="15">
    <location>
        <begin position="247"/>
        <end position="330"/>
    </location>
</feature>
<feature type="region of interest" description="Disordered" evidence="12">
    <location>
        <begin position="76"/>
        <end position="112"/>
    </location>
</feature>
<reference evidence="17" key="1">
    <citation type="submission" date="2016-11" db="UniProtKB">
        <authorList>
            <consortium name="WormBaseParasite"/>
        </authorList>
    </citation>
    <scope>IDENTIFICATION</scope>
</reference>